<evidence type="ECO:0000313" key="1">
    <source>
        <dbReference type="EMBL" id="CAB0036819.1"/>
    </source>
</evidence>
<keyword evidence="2" id="KW-1185">Reference proteome</keyword>
<proteinExistence type="predicted"/>
<reference evidence="1 2" key="1">
    <citation type="submission" date="2020-02" db="EMBL/GenBank/DDBJ databases">
        <authorList>
            <person name="Ferguson B K."/>
        </authorList>
    </citation>
    <scope>NUCLEOTIDE SEQUENCE [LARGE SCALE GENOMIC DNA]</scope>
</reference>
<name>A0A6H5IM34_9HYME</name>
<organism evidence="1 2">
    <name type="scientific">Trichogramma brassicae</name>
    <dbReference type="NCBI Taxonomy" id="86971"/>
    <lineage>
        <taxon>Eukaryota</taxon>
        <taxon>Metazoa</taxon>
        <taxon>Ecdysozoa</taxon>
        <taxon>Arthropoda</taxon>
        <taxon>Hexapoda</taxon>
        <taxon>Insecta</taxon>
        <taxon>Pterygota</taxon>
        <taxon>Neoptera</taxon>
        <taxon>Endopterygota</taxon>
        <taxon>Hymenoptera</taxon>
        <taxon>Apocrita</taxon>
        <taxon>Proctotrupomorpha</taxon>
        <taxon>Chalcidoidea</taxon>
        <taxon>Trichogrammatidae</taxon>
        <taxon>Trichogramma</taxon>
    </lineage>
</organism>
<evidence type="ECO:0000313" key="2">
    <source>
        <dbReference type="Proteomes" id="UP000479190"/>
    </source>
</evidence>
<protein>
    <submittedName>
        <fullName evidence="1">Uncharacterized protein</fullName>
    </submittedName>
</protein>
<gene>
    <name evidence="1" type="ORF">TBRA_LOCUS8667</name>
</gene>
<dbReference type="Proteomes" id="UP000479190">
    <property type="component" value="Unassembled WGS sequence"/>
</dbReference>
<sequence length="174" mass="19951">CAKSRSTGCAPNSKYGRRAASLHAHLIHKNCDSVFSIFTCYFLKFTHLSHFPTDPPGGAWSHVIYARQYSARRSANSRHIARCSPRLNASTLLTEHAQREISLERAPTWNRCSSEIDSCGNSVNSTSILRGQFIDSARKNHRFHVDFCQFIHEDFLGRSTRMFWSLNNEKKFLR</sequence>
<feature type="non-terminal residue" evidence="1">
    <location>
        <position position="1"/>
    </location>
</feature>
<accession>A0A6H5IM34</accession>
<feature type="non-terminal residue" evidence="1">
    <location>
        <position position="174"/>
    </location>
</feature>
<dbReference type="AlphaFoldDB" id="A0A6H5IM34"/>
<dbReference type="EMBL" id="CADCXV010000829">
    <property type="protein sequence ID" value="CAB0036819.1"/>
    <property type="molecule type" value="Genomic_DNA"/>
</dbReference>